<evidence type="ECO:0000259" key="15">
    <source>
        <dbReference type="PROSITE" id="PS51384"/>
    </source>
</evidence>
<dbReference type="OrthoDB" id="10006946at2759"/>
<protein>
    <recommendedName>
        <fullName evidence="3">ferric-chelate reductase (NADPH)</fullName>
        <ecNumber evidence="3">1.16.1.9</ecNumber>
    </recommendedName>
</protein>
<dbReference type="GO" id="GO:0005886">
    <property type="term" value="C:plasma membrane"/>
    <property type="evidence" value="ECO:0007669"/>
    <property type="project" value="UniProtKB-SubCell"/>
</dbReference>
<dbReference type="GO" id="GO:0015677">
    <property type="term" value="P:copper ion import"/>
    <property type="evidence" value="ECO:0007669"/>
    <property type="project" value="TreeGrafter"/>
</dbReference>
<dbReference type="PANTHER" id="PTHR32361">
    <property type="entry name" value="FERRIC/CUPRIC REDUCTASE TRANSMEMBRANE COMPONENT"/>
    <property type="match status" value="1"/>
</dbReference>
<reference evidence="16" key="2">
    <citation type="journal article" date="2023" name="IMA Fungus">
        <title>Comparative genomic study of the Penicillium genus elucidates a diverse pangenome and 15 lateral gene transfer events.</title>
        <authorList>
            <person name="Petersen C."/>
            <person name="Sorensen T."/>
            <person name="Nielsen M.R."/>
            <person name="Sondergaard T.E."/>
            <person name="Sorensen J.L."/>
            <person name="Fitzpatrick D.A."/>
            <person name="Frisvad J.C."/>
            <person name="Nielsen K.L."/>
        </authorList>
    </citation>
    <scope>NUCLEOTIDE SEQUENCE</scope>
    <source>
        <strain evidence="16">IBT 30069</strain>
    </source>
</reference>
<feature type="domain" description="FAD-binding FR-type" evidence="15">
    <location>
        <begin position="236"/>
        <end position="347"/>
    </location>
</feature>
<feature type="transmembrane region" description="Helical" evidence="14">
    <location>
        <begin position="137"/>
        <end position="157"/>
    </location>
</feature>
<dbReference type="Gene3D" id="3.40.50.80">
    <property type="entry name" value="Nucleotide-binding domain of ferredoxin-NADP reductase (FNR) module"/>
    <property type="match status" value="1"/>
</dbReference>
<evidence type="ECO:0000313" key="16">
    <source>
        <dbReference type="EMBL" id="KAJ5100434.1"/>
    </source>
</evidence>
<evidence type="ECO:0000256" key="2">
    <source>
        <dbReference type="ARBA" id="ARBA00006278"/>
    </source>
</evidence>
<sequence>MSDSKASKAALKVLRQSNNEWSTEYFAISVGAIMLLFAVHHWSKVIDFRYGPRKKPFKLSKSGVRADRSLLYITYWAINLVLAVTNVDLTEVSYVAKRFGWISVANLVLLVFLALKNTPLAPLTGNSYEKLRPLHKVAGYTCIFTSVLHAIVYLSAWSETGKLAKMKKAKNYAGAIAGMAMVVIGLSTITYFTRRYYELVFYMLHILMFSLVMIAVGMHRPEFSSTTVIIVIFTASLWATDRIIRGAKILWNIFGNSATISALPNEAIRIRLNRHLPCSPGSHAFLWVPAVRWVESHPFTLVSSKPTEFIIRVYDGFTRDLYRVAQSAPGRSLRCSVDGPYGQMPNFKAFEKVVLVAGGSGASFTFAIALDLIQTPTKSTKYIDFIWAVRHHESLEWFAEELKIVQNSPDINLMIHVTNASSPPNAFAQIEKDITPMQPSLPIVTNDLEKGHLHESTVKVPFSADCIKPGRPDIENLIKTASNSQGNADGRVIVGACGPKELISMARNAVNNDVRDERLSVTLYTETSSNRATITSCEIWDQ</sequence>
<feature type="transmembrane region" description="Helical" evidence="14">
    <location>
        <begin position="199"/>
        <end position="217"/>
    </location>
</feature>
<reference evidence="16" key="1">
    <citation type="submission" date="2022-11" db="EMBL/GenBank/DDBJ databases">
        <authorList>
            <person name="Petersen C."/>
        </authorList>
    </citation>
    <scope>NUCLEOTIDE SEQUENCE</scope>
    <source>
        <strain evidence="16">IBT 30069</strain>
    </source>
</reference>
<evidence type="ECO:0000256" key="13">
    <source>
        <dbReference type="ARBA" id="ARBA00048483"/>
    </source>
</evidence>
<comment type="similarity">
    <text evidence="2">Belongs to the ferric reductase (FRE) family.</text>
</comment>
<dbReference type="InterPro" id="IPR017927">
    <property type="entry name" value="FAD-bd_FR_type"/>
</dbReference>
<dbReference type="EMBL" id="JAPQKH010000004">
    <property type="protein sequence ID" value="KAJ5100434.1"/>
    <property type="molecule type" value="Genomic_DNA"/>
</dbReference>
<keyword evidence="6 14" id="KW-0812">Transmembrane</keyword>
<dbReference type="InterPro" id="IPR051410">
    <property type="entry name" value="Ferric/Cupric_Reductase"/>
</dbReference>
<evidence type="ECO:0000256" key="9">
    <source>
        <dbReference type="ARBA" id="ARBA00023002"/>
    </source>
</evidence>
<evidence type="ECO:0000256" key="5">
    <source>
        <dbReference type="ARBA" id="ARBA00022475"/>
    </source>
</evidence>
<feature type="transmembrane region" description="Helical" evidence="14">
    <location>
        <begin position="25"/>
        <end position="48"/>
    </location>
</feature>
<keyword evidence="9" id="KW-0560">Oxidoreductase</keyword>
<dbReference type="GO" id="GO:0006826">
    <property type="term" value="P:iron ion transport"/>
    <property type="evidence" value="ECO:0007669"/>
    <property type="project" value="TreeGrafter"/>
</dbReference>
<proteinExistence type="inferred from homology"/>
<evidence type="ECO:0000256" key="14">
    <source>
        <dbReference type="SAM" id="Phobius"/>
    </source>
</evidence>
<evidence type="ECO:0000256" key="4">
    <source>
        <dbReference type="ARBA" id="ARBA00022448"/>
    </source>
</evidence>
<feature type="transmembrane region" description="Helical" evidence="14">
    <location>
        <begin position="223"/>
        <end position="240"/>
    </location>
</feature>
<comment type="catalytic activity">
    <reaction evidence="13">
        <text>2 a Fe(II)-siderophore + NADP(+) + H(+) = 2 a Fe(III)-siderophore + NADPH</text>
        <dbReference type="Rhea" id="RHEA:28795"/>
        <dbReference type="Rhea" id="RHEA-COMP:11342"/>
        <dbReference type="Rhea" id="RHEA-COMP:11344"/>
        <dbReference type="ChEBI" id="CHEBI:15378"/>
        <dbReference type="ChEBI" id="CHEBI:29033"/>
        <dbReference type="ChEBI" id="CHEBI:29034"/>
        <dbReference type="ChEBI" id="CHEBI:57783"/>
        <dbReference type="ChEBI" id="CHEBI:58349"/>
        <dbReference type="EC" id="1.16.1.9"/>
    </reaction>
</comment>
<keyword evidence="11 14" id="KW-0472">Membrane</keyword>
<dbReference type="Pfam" id="PF08022">
    <property type="entry name" value="FAD_binding_8"/>
    <property type="match status" value="1"/>
</dbReference>
<dbReference type="EC" id="1.16.1.9" evidence="3"/>
<dbReference type="SUPFAM" id="SSF63380">
    <property type="entry name" value="Riboflavin synthase domain-like"/>
    <property type="match status" value="1"/>
</dbReference>
<dbReference type="SUPFAM" id="SSF52343">
    <property type="entry name" value="Ferredoxin reductase-like, C-terminal NADP-linked domain"/>
    <property type="match status" value="1"/>
</dbReference>
<evidence type="ECO:0000256" key="6">
    <source>
        <dbReference type="ARBA" id="ARBA00022692"/>
    </source>
</evidence>
<dbReference type="InterPro" id="IPR017938">
    <property type="entry name" value="Riboflavin_synthase-like_b-brl"/>
</dbReference>
<evidence type="ECO:0000256" key="10">
    <source>
        <dbReference type="ARBA" id="ARBA00023065"/>
    </source>
</evidence>
<dbReference type="PROSITE" id="PS51384">
    <property type="entry name" value="FAD_FR"/>
    <property type="match status" value="1"/>
</dbReference>
<dbReference type="GO" id="GO:0052851">
    <property type="term" value="F:ferric-chelate reductase (NADPH) activity"/>
    <property type="evidence" value="ECO:0007669"/>
    <property type="project" value="UniProtKB-EC"/>
</dbReference>
<dbReference type="Pfam" id="PF01794">
    <property type="entry name" value="Ferric_reduct"/>
    <property type="match status" value="1"/>
</dbReference>
<organism evidence="16 17">
    <name type="scientific">Penicillium angulare</name>
    <dbReference type="NCBI Taxonomy" id="116970"/>
    <lineage>
        <taxon>Eukaryota</taxon>
        <taxon>Fungi</taxon>
        <taxon>Dikarya</taxon>
        <taxon>Ascomycota</taxon>
        <taxon>Pezizomycotina</taxon>
        <taxon>Eurotiomycetes</taxon>
        <taxon>Eurotiomycetidae</taxon>
        <taxon>Eurotiales</taxon>
        <taxon>Aspergillaceae</taxon>
        <taxon>Penicillium</taxon>
    </lineage>
</organism>
<feature type="transmembrane region" description="Helical" evidence="14">
    <location>
        <begin position="69"/>
        <end position="87"/>
    </location>
</feature>
<evidence type="ECO:0000256" key="3">
    <source>
        <dbReference type="ARBA" id="ARBA00012668"/>
    </source>
</evidence>
<feature type="transmembrane region" description="Helical" evidence="14">
    <location>
        <begin position="99"/>
        <end position="116"/>
    </location>
</feature>
<dbReference type="Pfam" id="PF08030">
    <property type="entry name" value="NAD_binding_6"/>
    <property type="match status" value="1"/>
</dbReference>
<dbReference type="SFLD" id="SFLDG01168">
    <property type="entry name" value="Ferric_reductase_subgroup_(FRE"/>
    <property type="match status" value="1"/>
</dbReference>
<name>A0A9W9FHW1_9EURO</name>
<dbReference type="SFLD" id="SFLDS00052">
    <property type="entry name" value="Ferric_Reductase_Domain"/>
    <property type="match status" value="1"/>
</dbReference>
<dbReference type="InterPro" id="IPR013130">
    <property type="entry name" value="Fe3_Rdtase_TM_dom"/>
</dbReference>
<keyword evidence="8 14" id="KW-1133">Transmembrane helix</keyword>
<feature type="transmembrane region" description="Helical" evidence="14">
    <location>
        <begin position="172"/>
        <end position="192"/>
    </location>
</feature>
<dbReference type="CDD" id="cd06186">
    <property type="entry name" value="NOX_Duox_like_FAD_NADP"/>
    <property type="match status" value="1"/>
</dbReference>
<dbReference type="AlphaFoldDB" id="A0A9W9FHW1"/>
<gene>
    <name evidence="16" type="ORF">N7456_006486</name>
</gene>
<keyword evidence="4" id="KW-0813">Transport</keyword>
<keyword evidence="7" id="KW-0249">Electron transport</keyword>
<evidence type="ECO:0000256" key="11">
    <source>
        <dbReference type="ARBA" id="ARBA00023136"/>
    </source>
</evidence>
<dbReference type="PANTHER" id="PTHR32361:SF9">
    <property type="entry name" value="FERRIC REDUCTASE TRANSMEMBRANE COMPONENT 3-RELATED"/>
    <property type="match status" value="1"/>
</dbReference>
<evidence type="ECO:0000313" key="17">
    <source>
        <dbReference type="Proteomes" id="UP001149165"/>
    </source>
</evidence>
<dbReference type="Proteomes" id="UP001149165">
    <property type="component" value="Unassembled WGS sequence"/>
</dbReference>
<dbReference type="GO" id="GO:0006879">
    <property type="term" value="P:intracellular iron ion homeostasis"/>
    <property type="evidence" value="ECO:0007669"/>
    <property type="project" value="TreeGrafter"/>
</dbReference>
<evidence type="ECO:0000256" key="8">
    <source>
        <dbReference type="ARBA" id="ARBA00022989"/>
    </source>
</evidence>
<keyword evidence="5" id="KW-1003">Cell membrane</keyword>
<keyword evidence="10" id="KW-0406">Ion transport</keyword>
<keyword evidence="17" id="KW-1185">Reference proteome</keyword>
<dbReference type="InterPro" id="IPR039261">
    <property type="entry name" value="FNR_nucleotide-bd"/>
</dbReference>
<accession>A0A9W9FHW1</accession>
<evidence type="ECO:0000256" key="7">
    <source>
        <dbReference type="ARBA" id="ARBA00022982"/>
    </source>
</evidence>
<comment type="subcellular location">
    <subcellularLocation>
        <location evidence="1">Cell membrane</location>
        <topology evidence="1">Multi-pass membrane protein</topology>
    </subcellularLocation>
</comment>
<dbReference type="InterPro" id="IPR013121">
    <property type="entry name" value="Fe_red_NAD-bd_6"/>
</dbReference>
<evidence type="ECO:0000256" key="12">
    <source>
        <dbReference type="ARBA" id="ARBA00023180"/>
    </source>
</evidence>
<dbReference type="InterPro" id="IPR013112">
    <property type="entry name" value="FAD-bd_8"/>
</dbReference>
<keyword evidence="12" id="KW-0325">Glycoprotein</keyword>
<comment type="caution">
    <text evidence="16">The sequence shown here is derived from an EMBL/GenBank/DDBJ whole genome shotgun (WGS) entry which is preliminary data.</text>
</comment>
<evidence type="ECO:0000256" key="1">
    <source>
        <dbReference type="ARBA" id="ARBA00004651"/>
    </source>
</evidence>